<feature type="compositionally biased region" description="Polar residues" evidence="1">
    <location>
        <begin position="117"/>
        <end position="145"/>
    </location>
</feature>
<reference evidence="2 3" key="1">
    <citation type="submission" date="2016-04" db="EMBL/GenBank/DDBJ databases">
        <title>A degradative enzymes factory behind the ericoid mycorrhizal symbiosis.</title>
        <authorList>
            <consortium name="DOE Joint Genome Institute"/>
            <person name="Martino E."/>
            <person name="Morin E."/>
            <person name="Grelet G."/>
            <person name="Kuo A."/>
            <person name="Kohler A."/>
            <person name="Daghino S."/>
            <person name="Barry K."/>
            <person name="Choi C."/>
            <person name="Cichocki N."/>
            <person name="Clum A."/>
            <person name="Copeland A."/>
            <person name="Hainaut M."/>
            <person name="Haridas S."/>
            <person name="Labutti K."/>
            <person name="Lindquist E."/>
            <person name="Lipzen A."/>
            <person name="Khouja H.-R."/>
            <person name="Murat C."/>
            <person name="Ohm R."/>
            <person name="Olson A."/>
            <person name="Spatafora J."/>
            <person name="Veneault-Fourrey C."/>
            <person name="Henrissat B."/>
            <person name="Grigoriev I."/>
            <person name="Martin F."/>
            <person name="Perotto S."/>
        </authorList>
    </citation>
    <scope>NUCLEOTIDE SEQUENCE [LARGE SCALE GENOMIC DNA]</scope>
    <source>
        <strain evidence="2 3">E</strain>
    </source>
</reference>
<dbReference type="AlphaFoldDB" id="A0A2J6SG59"/>
<keyword evidence="3" id="KW-1185">Reference proteome</keyword>
<dbReference type="GeneID" id="36592320"/>
<sequence>MTIKCCQVECKTSGFKFAGVEYDKGQISSGQQKEFANGIITSPSGCEKPLAMQCEGDNTQVCGTGNRVNVYSYGPIPSTSGTPSLPALSIATSFPGLPSLSTAPDTPSLPTVPDFTRTPSLSSVSGTPSLPGTPDSPTVPRTSRLSDLPIAPSAPDVPEVSSTPK</sequence>
<organism evidence="2 3">
    <name type="scientific">Hyaloscypha bicolor E</name>
    <dbReference type="NCBI Taxonomy" id="1095630"/>
    <lineage>
        <taxon>Eukaryota</taxon>
        <taxon>Fungi</taxon>
        <taxon>Dikarya</taxon>
        <taxon>Ascomycota</taxon>
        <taxon>Pezizomycotina</taxon>
        <taxon>Leotiomycetes</taxon>
        <taxon>Helotiales</taxon>
        <taxon>Hyaloscyphaceae</taxon>
        <taxon>Hyaloscypha</taxon>
        <taxon>Hyaloscypha bicolor</taxon>
    </lineage>
</organism>
<accession>A0A2J6SG59</accession>
<evidence type="ECO:0000313" key="2">
    <source>
        <dbReference type="EMBL" id="PMD49746.1"/>
    </source>
</evidence>
<dbReference type="Proteomes" id="UP000235371">
    <property type="component" value="Unassembled WGS sequence"/>
</dbReference>
<dbReference type="RefSeq" id="XP_024726650.1">
    <property type="nucleotide sequence ID" value="XM_024884243.1"/>
</dbReference>
<gene>
    <name evidence="2" type="ORF">K444DRAFT_638360</name>
</gene>
<dbReference type="EMBL" id="KZ613919">
    <property type="protein sequence ID" value="PMD49746.1"/>
    <property type="molecule type" value="Genomic_DNA"/>
</dbReference>
<dbReference type="InParanoid" id="A0A2J6SG59"/>
<protein>
    <submittedName>
        <fullName evidence="2">Uncharacterized protein</fullName>
    </submittedName>
</protein>
<feature type="compositionally biased region" description="Polar residues" evidence="1">
    <location>
        <begin position="99"/>
        <end position="109"/>
    </location>
</feature>
<feature type="region of interest" description="Disordered" evidence="1">
    <location>
        <begin position="93"/>
        <end position="165"/>
    </location>
</feature>
<dbReference type="OrthoDB" id="5985073at2759"/>
<name>A0A2J6SG59_9HELO</name>
<evidence type="ECO:0000256" key="1">
    <source>
        <dbReference type="SAM" id="MobiDB-lite"/>
    </source>
</evidence>
<proteinExistence type="predicted"/>
<evidence type="ECO:0000313" key="3">
    <source>
        <dbReference type="Proteomes" id="UP000235371"/>
    </source>
</evidence>